<gene>
    <name evidence="5" type="ORF">DC3_16690</name>
</gene>
<keyword evidence="6" id="KW-1185">Reference proteome</keyword>
<dbReference type="PANTHER" id="PTHR30061:SF50">
    <property type="entry name" value="MALTOSE_MALTODEXTRIN-BINDING PERIPLASMIC PROTEIN"/>
    <property type="match status" value="1"/>
</dbReference>
<evidence type="ECO:0000256" key="2">
    <source>
        <dbReference type="ARBA" id="ARBA00022448"/>
    </source>
</evidence>
<evidence type="ECO:0000256" key="3">
    <source>
        <dbReference type="ARBA" id="ARBA00022729"/>
    </source>
</evidence>
<dbReference type="GO" id="GO:0015768">
    <property type="term" value="P:maltose transport"/>
    <property type="evidence" value="ECO:0007669"/>
    <property type="project" value="TreeGrafter"/>
</dbReference>
<name>A0A511MZL2_DEIC1</name>
<dbReference type="EMBL" id="BJXB01000006">
    <property type="protein sequence ID" value="GEM46034.1"/>
    <property type="molecule type" value="Genomic_DNA"/>
</dbReference>
<evidence type="ECO:0000313" key="6">
    <source>
        <dbReference type="Proteomes" id="UP000321306"/>
    </source>
</evidence>
<evidence type="ECO:0000256" key="4">
    <source>
        <dbReference type="SAM" id="SignalP"/>
    </source>
</evidence>
<protein>
    <submittedName>
        <fullName evidence="5">Bicyclomycin resistance protein</fullName>
    </submittedName>
</protein>
<dbReference type="Proteomes" id="UP000321306">
    <property type="component" value="Unassembled WGS sequence"/>
</dbReference>
<dbReference type="RefSeq" id="WP_146883857.1">
    <property type="nucleotide sequence ID" value="NZ_BJXB01000006.1"/>
</dbReference>
<dbReference type="Gene3D" id="3.40.190.10">
    <property type="entry name" value="Periplasmic binding protein-like II"/>
    <property type="match status" value="1"/>
</dbReference>
<keyword evidence="2" id="KW-0813">Transport</keyword>
<evidence type="ECO:0000313" key="5">
    <source>
        <dbReference type="EMBL" id="GEM46034.1"/>
    </source>
</evidence>
<dbReference type="SUPFAM" id="SSF53850">
    <property type="entry name" value="Periplasmic binding protein-like II"/>
    <property type="match status" value="1"/>
</dbReference>
<organism evidence="5 6">
    <name type="scientific">Deinococcus cellulosilyticus (strain DSM 18568 / NBRC 106333 / KACC 11606 / 5516J-15)</name>
    <dbReference type="NCBI Taxonomy" id="1223518"/>
    <lineage>
        <taxon>Bacteria</taxon>
        <taxon>Thermotogati</taxon>
        <taxon>Deinococcota</taxon>
        <taxon>Deinococci</taxon>
        <taxon>Deinococcales</taxon>
        <taxon>Deinococcaceae</taxon>
        <taxon>Deinococcus</taxon>
    </lineage>
</organism>
<dbReference type="GO" id="GO:1901982">
    <property type="term" value="F:maltose binding"/>
    <property type="evidence" value="ECO:0007669"/>
    <property type="project" value="TreeGrafter"/>
</dbReference>
<dbReference type="Pfam" id="PF13416">
    <property type="entry name" value="SBP_bac_8"/>
    <property type="match status" value="1"/>
</dbReference>
<comment type="similarity">
    <text evidence="1">Belongs to the bacterial solute-binding protein 1 family.</text>
</comment>
<proteinExistence type="inferred from homology"/>
<dbReference type="PANTHER" id="PTHR30061">
    <property type="entry name" value="MALTOSE-BINDING PERIPLASMIC PROTEIN"/>
    <property type="match status" value="1"/>
</dbReference>
<feature type="chain" id="PRO_5022004711" evidence="4">
    <location>
        <begin position="21"/>
        <end position="433"/>
    </location>
</feature>
<keyword evidence="3 4" id="KW-0732">Signal</keyword>
<dbReference type="CDD" id="cd14748">
    <property type="entry name" value="PBP2_UgpB"/>
    <property type="match status" value="1"/>
</dbReference>
<dbReference type="InterPro" id="IPR006059">
    <property type="entry name" value="SBP"/>
</dbReference>
<dbReference type="GO" id="GO:0042956">
    <property type="term" value="P:maltodextrin transmembrane transport"/>
    <property type="evidence" value="ECO:0007669"/>
    <property type="project" value="TreeGrafter"/>
</dbReference>
<dbReference type="AlphaFoldDB" id="A0A511MZL2"/>
<dbReference type="OrthoDB" id="9768630at2"/>
<comment type="caution">
    <text evidence="5">The sequence shown here is derived from an EMBL/GenBank/DDBJ whole genome shotgun (WGS) entry which is preliminary data.</text>
</comment>
<accession>A0A511MZL2</accession>
<sequence>MKLKPLTLILAAAAVSTAHAEYTGPKVEITYLHGFTGPDRPIMEQLVKKFNDSHPNIEVKAQAQPWGTTWQQLAPLVASGRAADVVVINEDQVTGFVARGAVTPLTAADLKAGGISKANFYGPLWKTADYKGRSYGVPIHSVALAMYYNKDLMKKYGITKVPTNRAEFLAAAKACTVDKNGKNPGEAGFDAKNLNTWGAGVVNGWMGGTIAYSVLRQNGVNLVDKNLNAAFNTAAGQEAIQFLVDQVGKYQTSPANATEQSEINAFRQGKACFNFNGVWMLEQYKGQAGLNFGIAPFPQLGTKMKAAWGGSSHLTLPKQRAGYDKNKRLAALEFIGWMTKPEQNLFWTQAGGLPTQAKVAADKSYDNNPISGLFEGLPNVYATSGYPWVGQVRGAWDAAVEAAILGKKTVKDALEDGQAEANKQIEQARKSLQ</sequence>
<reference evidence="5 6" key="1">
    <citation type="submission" date="2019-07" db="EMBL/GenBank/DDBJ databases">
        <title>Whole genome shotgun sequence of Deinococcus cellulosilyticus NBRC 106333.</title>
        <authorList>
            <person name="Hosoyama A."/>
            <person name="Uohara A."/>
            <person name="Ohji S."/>
            <person name="Ichikawa N."/>
        </authorList>
    </citation>
    <scope>NUCLEOTIDE SEQUENCE [LARGE SCALE GENOMIC DNA]</scope>
    <source>
        <strain evidence="5 6">NBRC 106333</strain>
    </source>
</reference>
<feature type="signal peptide" evidence="4">
    <location>
        <begin position="1"/>
        <end position="20"/>
    </location>
</feature>
<evidence type="ECO:0000256" key="1">
    <source>
        <dbReference type="ARBA" id="ARBA00008520"/>
    </source>
</evidence>
<dbReference type="GO" id="GO:0055052">
    <property type="term" value="C:ATP-binding cassette (ABC) transporter complex, substrate-binding subunit-containing"/>
    <property type="evidence" value="ECO:0007669"/>
    <property type="project" value="TreeGrafter"/>
</dbReference>